<dbReference type="EMBL" id="JAUEPO010000002">
    <property type="protein sequence ID" value="KAK3332869.1"/>
    <property type="molecule type" value="Genomic_DNA"/>
</dbReference>
<dbReference type="AlphaFoldDB" id="A0AAE0MJ12"/>
<dbReference type="Proteomes" id="UP001286456">
    <property type="component" value="Unassembled WGS sequence"/>
</dbReference>
<evidence type="ECO:0000313" key="3">
    <source>
        <dbReference type="Proteomes" id="UP001286456"/>
    </source>
</evidence>
<comment type="caution">
    <text evidence="2">The sequence shown here is derived from an EMBL/GenBank/DDBJ whole genome shotgun (WGS) entry which is preliminary data.</text>
</comment>
<dbReference type="PANTHER" id="PTHR42024:SF1">
    <property type="entry name" value="AMINO ACID PERMEASE_ SLC12A DOMAIN-CONTAINING PROTEIN"/>
    <property type="match status" value="1"/>
</dbReference>
<feature type="transmembrane region" description="Helical" evidence="1">
    <location>
        <begin position="95"/>
        <end position="115"/>
    </location>
</feature>
<evidence type="ECO:0000313" key="2">
    <source>
        <dbReference type="EMBL" id="KAK3332869.1"/>
    </source>
</evidence>
<keyword evidence="1" id="KW-1133">Transmembrane helix</keyword>
<sequence>MEDATTTSTITTTNEKSDTATKPWYAWLVDAPRPPTTVPSPVLEELPGLPRLNYNLWDYKTKLFIVSSLLIIESSLLPIALFYGLWFNTTLRHGIVFAIITAFFGLVTGIEFGLRTLKLTLPVDAYRPLGAGHRRWALDFTHATLSCGYTVMTGILIGASIPHEPLVRPLAMPVPFFLIQIGIQLLVTGWLNRRHYPAPFRISSVAKGERVPPLVYTLVEDIVTVDGGAGLEYRRSFKARYETSPRFRGMIARQNWFWGIGAFLVGVGTMVVIWTVPQEVAYGVGWGVPLVFASLWTLITVLWLRKDLRREKECWRLGNGPSPMP</sequence>
<keyword evidence="1" id="KW-0812">Transmembrane</keyword>
<feature type="transmembrane region" description="Helical" evidence="1">
    <location>
        <begin position="136"/>
        <end position="158"/>
    </location>
</feature>
<feature type="transmembrane region" description="Helical" evidence="1">
    <location>
        <begin position="256"/>
        <end position="276"/>
    </location>
</feature>
<keyword evidence="3" id="KW-1185">Reference proteome</keyword>
<organism evidence="2 3">
    <name type="scientific">Cercophora scortea</name>
    <dbReference type="NCBI Taxonomy" id="314031"/>
    <lineage>
        <taxon>Eukaryota</taxon>
        <taxon>Fungi</taxon>
        <taxon>Dikarya</taxon>
        <taxon>Ascomycota</taxon>
        <taxon>Pezizomycotina</taxon>
        <taxon>Sordariomycetes</taxon>
        <taxon>Sordariomycetidae</taxon>
        <taxon>Sordariales</taxon>
        <taxon>Lasiosphaeriaceae</taxon>
        <taxon>Cercophora</taxon>
    </lineage>
</organism>
<dbReference type="PANTHER" id="PTHR42024">
    <property type="entry name" value="AMINO ACID PERMEASE_ SLC12A DOMAIN-CONTAINING PROTEIN"/>
    <property type="match status" value="1"/>
</dbReference>
<feature type="transmembrane region" description="Helical" evidence="1">
    <location>
        <begin position="63"/>
        <end position="83"/>
    </location>
</feature>
<feature type="transmembrane region" description="Helical" evidence="1">
    <location>
        <begin position="282"/>
        <end position="304"/>
    </location>
</feature>
<accession>A0AAE0MJ12</accession>
<reference evidence="2" key="1">
    <citation type="journal article" date="2023" name="Mol. Phylogenet. Evol.">
        <title>Genome-scale phylogeny and comparative genomics of the fungal order Sordariales.</title>
        <authorList>
            <person name="Hensen N."/>
            <person name="Bonometti L."/>
            <person name="Westerberg I."/>
            <person name="Brannstrom I.O."/>
            <person name="Guillou S."/>
            <person name="Cros-Aarteil S."/>
            <person name="Calhoun S."/>
            <person name="Haridas S."/>
            <person name="Kuo A."/>
            <person name="Mondo S."/>
            <person name="Pangilinan J."/>
            <person name="Riley R."/>
            <person name="LaButti K."/>
            <person name="Andreopoulos B."/>
            <person name="Lipzen A."/>
            <person name="Chen C."/>
            <person name="Yan M."/>
            <person name="Daum C."/>
            <person name="Ng V."/>
            <person name="Clum A."/>
            <person name="Steindorff A."/>
            <person name="Ohm R.A."/>
            <person name="Martin F."/>
            <person name="Silar P."/>
            <person name="Natvig D.O."/>
            <person name="Lalanne C."/>
            <person name="Gautier V."/>
            <person name="Ament-Velasquez S.L."/>
            <person name="Kruys A."/>
            <person name="Hutchinson M.I."/>
            <person name="Powell A.J."/>
            <person name="Barry K."/>
            <person name="Miller A.N."/>
            <person name="Grigoriev I.V."/>
            <person name="Debuchy R."/>
            <person name="Gladieux P."/>
            <person name="Hiltunen Thoren M."/>
            <person name="Johannesson H."/>
        </authorList>
    </citation>
    <scope>NUCLEOTIDE SEQUENCE</scope>
    <source>
        <strain evidence="2">SMH4131-1</strain>
    </source>
</reference>
<evidence type="ECO:0000256" key="1">
    <source>
        <dbReference type="SAM" id="Phobius"/>
    </source>
</evidence>
<proteinExistence type="predicted"/>
<name>A0AAE0MJ12_9PEZI</name>
<reference evidence="2" key="2">
    <citation type="submission" date="2023-06" db="EMBL/GenBank/DDBJ databases">
        <authorList>
            <consortium name="Lawrence Berkeley National Laboratory"/>
            <person name="Haridas S."/>
            <person name="Hensen N."/>
            <person name="Bonometti L."/>
            <person name="Westerberg I."/>
            <person name="Brannstrom I.O."/>
            <person name="Guillou S."/>
            <person name="Cros-Aarteil S."/>
            <person name="Calhoun S."/>
            <person name="Kuo A."/>
            <person name="Mondo S."/>
            <person name="Pangilinan J."/>
            <person name="Riley R."/>
            <person name="Labutti K."/>
            <person name="Andreopoulos B."/>
            <person name="Lipzen A."/>
            <person name="Chen C."/>
            <person name="Yanf M."/>
            <person name="Daum C."/>
            <person name="Ng V."/>
            <person name="Clum A."/>
            <person name="Steindorff A."/>
            <person name="Ohm R."/>
            <person name="Martin F."/>
            <person name="Silar P."/>
            <person name="Natvig D."/>
            <person name="Lalanne C."/>
            <person name="Gautier V."/>
            <person name="Ament-Velasquez S.L."/>
            <person name="Kruys A."/>
            <person name="Hutchinson M.I."/>
            <person name="Powell A.J."/>
            <person name="Barry K."/>
            <person name="Miller A.N."/>
            <person name="Grigoriev I.V."/>
            <person name="Debuchy R."/>
            <person name="Gladieux P."/>
            <person name="Thoren M.H."/>
            <person name="Johannesson H."/>
        </authorList>
    </citation>
    <scope>NUCLEOTIDE SEQUENCE</scope>
    <source>
        <strain evidence="2">SMH4131-1</strain>
    </source>
</reference>
<keyword evidence="1" id="KW-0472">Membrane</keyword>
<protein>
    <submittedName>
        <fullName evidence="2">Uncharacterized protein</fullName>
    </submittedName>
</protein>
<feature type="transmembrane region" description="Helical" evidence="1">
    <location>
        <begin position="170"/>
        <end position="191"/>
    </location>
</feature>
<gene>
    <name evidence="2" type="ORF">B0T19DRAFT_416654</name>
</gene>